<dbReference type="Proteomes" id="UP001226091">
    <property type="component" value="Chromosome"/>
</dbReference>
<accession>A0ACD4RBI5</accession>
<proteinExistence type="predicted"/>
<name>A0ACD4RBI5_9BACI</name>
<gene>
    <name evidence="1" type="ORF">QLQ22_00040</name>
</gene>
<keyword evidence="2" id="KW-1185">Reference proteome</keyword>
<organism evidence="1 2">
    <name type="scientific">Metabacillus hrfriensis</name>
    <dbReference type="NCBI Taxonomy" id="3048891"/>
    <lineage>
        <taxon>Bacteria</taxon>
        <taxon>Bacillati</taxon>
        <taxon>Bacillota</taxon>
        <taxon>Bacilli</taxon>
        <taxon>Bacillales</taxon>
        <taxon>Bacillaceae</taxon>
        <taxon>Metabacillus</taxon>
    </lineage>
</organism>
<dbReference type="EMBL" id="CP126116">
    <property type="protein sequence ID" value="WHZ57860.1"/>
    <property type="molecule type" value="Genomic_DNA"/>
</dbReference>
<evidence type="ECO:0000313" key="2">
    <source>
        <dbReference type="Proteomes" id="UP001226091"/>
    </source>
</evidence>
<protein>
    <submittedName>
        <fullName evidence="1">Uncharacterized protein</fullName>
    </submittedName>
</protein>
<evidence type="ECO:0000313" key="1">
    <source>
        <dbReference type="EMBL" id="WHZ57860.1"/>
    </source>
</evidence>
<reference evidence="2" key="1">
    <citation type="journal article" date="2025" name="Aquaculture">
        <title>Assessment of the bioflocculant production and safety properties of Metabacillus hrfriensis sp. nov. based on phenotypic and whole-genome sequencing analysis.</title>
        <authorList>
            <person name="Zhang R."/>
            <person name="Zhao Z."/>
            <person name="Luo L."/>
            <person name="Wang S."/>
            <person name="Guo K."/>
            <person name="Xu W."/>
        </authorList>
    </citation>
    <scope>NUCLEOTIDE SEQUENCE [LARGE SCALE GENOMIC DNA]</scope>
    <source>
        <strain evidence="2">CT-WN-B3</strain>
    </source>
</reference>
<sequence>MLNAFKSYTGKKYPAAYENIHVAYTHMFRVGQAMSDAIVDQFPEKFEGKKPSDMPKTGMGGICETNSSAILWSFFGFILASTVIAIIARRKSVNN</sequence>